<evidence type="ECO:0000313" key="2">
    <source>
        <dbReference type="Proteomes" id="UP000241899"/>
    </source>
</evidence>
<keyword evidence="2" id="KW-1185">Reference proteome</keyword>
<evidence type="ECO:0008006" key="3">
    <source>
        <dbReference type="Google" id="ProtNLM"/>
    </source>
</evidence>
<gene>
    <name evidence="1" type="ORF">C5F46_08775</name>
</gene>
<dbReference type="AlphaFoldDB" id="A0A2T4JIB7"/>
<proteinExistence type="predicted"/>
<dbReference type="EMBL" id="PZKF01000016">
    <property type="protein sequence ID" value="PTE17603.1"/>
    <property type="molecule type" value="Genomic_DNA"/>
</dbReference>
<dbReference type="PROSITE" id="PS51257">
    <property type="entry name" value="PROKAR_LIPOPROTEIN"/>
    <property type="match status" value="1"/>
</dbReference>
<dbReference type="Proteomes" id="UP000241899">
    <property type="component" value="Unassembled WGS sequence"/>
</dbReference>
<organism evidence="1 2">
    <name type="scientific">Phaeovulum veldkampii DSM 11550</name>
    <dbReference type="NCBI Taxonomy" id="1185920"/>
    <lineage>
        <taxon>Bacteria</taxon>
        <taxon>Pseudomonadati</taxon>
        <taxon>Pseudomonadota</taxon>
        <taxon>Alphaproteobacteria</taxon>
        <taxon>Rhodobacterales</taxon>
        <taxon>Paracoccaceae</taxon>
        <taxon>Phaeovulum</taxon>
    </lineage>
</organism>
<name>A0A2T4JIB7_9RHOB</name>
<evidence type="ECO:0000313" key="1">
    <source>
        <dbReference type="EMBL" id="PTE17603.1"/>
    </source>
</evidence>
<accession>A0A2T4JIB7</accession>
<comment type="caution">
    <text evidence="1">The sequence shown here is derived from an EMBL/GenBank/DDBJ whole genome shotgun (WGS) entry which is preliminary data.</text>
</comment>
<reference evidence="1 2" key="1">
    <citation type="submission" date="2018-03" db="EMBL/GenBank/DDBJ databases">
        <title>Rhodobacter veldkampii.</title>
        <authorList>
            <person name="Meyer T.E."/>
            <person name="Miller S."/>
            <person name="Lodha T."/>
            <person name="Gandham S."/>
            <person name="Chintalapati S."/>
            <person name="Chintalapati V.R."/>
        </authorList>
    </citation>
    <scope>NUCLEOTIDE SEQUENCE [LARGE SCALE GENOMIC DNA]</scope>
    <source>
        <strain evidence="1 2">DSM 11550</strain>
    </source>
</reference>
<dbReference type="RefSeq" id="WP_107324983.1">
    <property type="nucleotide sequence ID" value="NZ_NHSP01000081.1"/>
</dbReference>
<dbReference type="OrthoDB" id="7642434at2"/>
<sequence length="293" mass="32359">MGKRWCLVLVLWGDAYSVAHVNALAGAALTLSTGCAEVVLLTDRPRPGLDIRVRAVPIPEFFDRPEFRRGGYVIKLSLFSRSVLPPDMPCVYLDLDTAVTGDLGRIAALVQDRNDIFMLPPGNLIGFGRLRRARFRLTRGRRMAVGNSSILAFHSAAEPNLADTFQRLYETGSGPAQVMNNDDRFISWFGWNRIAGVPSRLGVMFRREVLTRGRILGWLRNRAPWVRARRASIAAVTFNGAEHKPERLAALPDGALLCDKRGRSGRWSRAEIGPLKDRLACHCAAVVAGDAKG</sequence>
<protein>
    <recommendedName>
        <fullName evidence="3">Glycosyl transferase</fullName>
    </recommendedName>
</protein>